<name>A0A9P7VW53_9AGAR</name>
<keyword evidence="3" id="KW-1185">Reference proteome</keyword>
<gene>
    <name evidence="2" type="ORF">BT62DRAFT_1004401</name>
</gene>
<dbReference type="GeneID" id="66099318"/>
<feature type="region of interest" description="Disordered" evidence="1">
    <location>
        <begin position="133"/>
        <end position="160"/>
    </location>
</feature>
<dbReference type="RefSeq" id="XP_043041142.1">
    <property type="nucleotide sequence ID" value="XM_043177031.1"/>
</dbReference>
<sequence length="160" mass="18535">MSKRGSLAHQPNVDQGILDIEETWFESRNRRRPGSRYGSCASAVNDVVVQLTWISLAYSISSCRRVFGNMRQEMKDGNNKVYVLIQLQFYFQPYQSLPFPYNWAFTRHSHVSLVLVPFSFRIHRRCFPPPTVSLGKRDRSQTPSPSLNPHPFTPTVFSLR</sequence>
<proteinExistence type="predicted"/>
<dbReference type="EMBL" id="MU250531">
    <property type="protein sequence ID" value="KAG7447642.1"/>
    <property type="molecule type" value="Genomic_DNA"/>
</dbReference>
<evidence type="ECO:0000313" key="2">
    <source>
        <dbReference type="EMBL" id="KAG7447642.1"/>
    </source>
</evidence>
<evidence type="ECO:0000313" key="3">
    <source>
        <dbReference type="Proteomes" id="UP000812287"/>
    </source>
</evidence>
<comment type="caution">
    <text evidence="2">The sequence shown here is derived from an EMBL/GenBank/DDBJ whole genome shotgun (WGS) entry which is preliminary data.</text>
</comment>
<dbReference type="AlphaFoldDB" id="A0A9P7VW53"/>
<organism evidence="2 3">
    <name type="scientific">Guyanagaster necrorhizus</name>
    <dbReference type="NCBI Taxonomy" id="856835"/>
    <lineage>
        <taxon>Eukaryota</taxon>
        <taxon>Fungi</taxon>
        <taxon>Dikarya</taxon>
        <taxon>Basidiomycota</taxon>
        <taxon>Agaricomycotina</taxon>
        <taxon>Agaricomycetes</taxon>
        <taxon>Agaricomycetidae</taxon>
        <taxon>Agaricales</taxon>
        <taxon>Marasmiineae</taxon>
        <taxon>Physalacriaceae</taxon>
        <taxon>Guyanagaster</taxon>
    </lineage>
</organism>
<reference evidence="2" key="1">
    <citation type="submission" date="2020-11" db="EMBL/GenBank/DDBJ databases">
        <title>Adaptations for nitrogen fixation in a non-lichenized fungal sporocarp promotes dispersal by wood-feeding termites.</title>
        <authorList>
            <consortium name="DOE Joint Genome Institute"/>
            <person name="Koch R.A."/>
            <person name="Yoon G."/>
            <person name="Arayal U."/>
            <person name="Lail K."/>
            <person name="Amirebrahimi M."/>
            <person name="Labutti K."/>
            <person name="Lipzen A."/>
            <person name="Riley R."/>
            <person name="Barry K."/>
            <person name="Henrissat B."/>
            <person name="Grigoriev I.V."/>
            <person name="Herr J.R."/>
            <person name="Aime M.C."/>
        </authorList>
    </citation>
    <scope>NUCLEOTIDE SEQUENCE</scope>
    <source>
        <strain evidence="2">MCA 3950</strain>
    </source>
</reference>
<protein>
    <submittedName>
        <fullName evidence="2">Uncharacterized protein</fullName>
    </submittedName>
</protein>
<dbReference type="Proteomes" id="UP000812287">
    <property type="component" value="Unassembled WGS sequence"/>
</dbReference>
<evidence type="ECO:0000256" key="1">
    <source>
        <dbReference type="SAM" id="MobiDB-lite"/>
    </source>
</evidence>
<accession>A0A9P7VW53</accession>